<keyword evidence="1" id="KW-0732">Signal</keyword>
<name>A0AAD6MW80_9EURO</name>
<reference evidence="2" key="1">
    <citation type="journal article" date="2023" name="IMA Fungus">
        <title>Comparative genomic study of the Penicillium genus elucidates a diverse pangenome and 15 lateral gene transfer events.</title>
        <authorList>
            <person name="Petersen C."/>
            <person name="Sorensen T."/>
            <person name="Nielsen M.R."/>
            <person name="Sondergaard T.E."/>
            <person name="Sorensen J.L."/>
            <person name="Fitzpatrick D.A."/>
            <person name="Frisvad J.C."/>
            <person name="Nielsen K.L."/>
        </authorList>
    </citation>
    <scope>NUCLEOTIDE SEQUENCE</scope>
    <source>
        <strain evidence="2">IBT 17514</strain>
    </source>
</reference>
<reference evidence="2" key="2">
    <citation type="submission" date="2023-01" db="EMBL/GenBank/DDBJ databases">
        <authorList>
            <person name="Petersen C."/>
        </authorList>
    </citation>
    <scope>NUCLEOTIDE SEQUENCE</scope>
    <source>
        <strain evidence="2">IBT 17514</strain>
    </source>
</reference>
<feature type="chain" id="PRO_5041987194" evidence="1">
    <location>
        <begin position="22"/>
        <end position="118"/>
    </location>
</feature>
<gene>
    <name evidence="2" type="ORF">N7493_005093</name>
</gene>
<comment type="caution">
    <text evidence="2">The sequence shown here is derived from an EMBL/GenBank/DDBJ whole genome shotgun (WGS) entry which is preliminary data.</text>
</comment>
<dbReference type="AlphaFoldDB" id="A0AAD6MW80"/>
<evidence type="ECO:0000313" key="2">
    <source>
        <dbReference type="EMBL" id="KAJ5727273.1"/>
    </source>
</evidence>
<dbReference type="EMBL" id="JAQJAN010000006">
    <property type="protein sequence ID" value="KAJ5727273.1"/>
    <property type="molecule type" value="Genomic_DNA"/>
</dbReference>
<sequence length="118" mass="12882">MMSYKILALTFLSCAVQLVAGADSKPPATLYTKEPCTGQTVQIPADNSCVLLSEDLQKNINGAKLPEDVVCNFFTDEKCETPLYYGMEDPGDCNFSTLEIADQTVSVQCYDGSSIYDE</sequence>
<organism evidence="2 3">
    <name type="scientific">Penicillium malachiteum</name>
    <dbReference type="NCBI Taxonomy" id="1324776"/>
    <lineage>
        <taxon>Eukaryota</taxon>
        <taxon>Fungi</taxon>
        <taxon>Dikarya</taxon>
        <taxon>Ascomycota</taxon>
        <taxon>Pezizomycotina</taxon>
        <taxon>Eurotiomycetes</taxon>
        <taxon>Eurotiomycetidae</taxon>
        <taxon>Eurotiales</taxon>
        <taxon>Aspergillaceae</taxon>
        <taxon>Penicillium</taxon>
    </lineage>
</organism>
<protein>
    <submittedName>
        <fullName evidence="2">Uncharacterized protein</fullName>
    </submittedName>
</protein>
<evidence type="ECO:0000313" key="3">
    <source>
        <dbReference type="Proteomes" id="UP001215712"/>
    </source>
</evidence>
<evidence type="ECO:0000256" key="1">
    <source>
        <dbReference type="SAM" id="SignalP"/>
    </source>
</evidence>
<accession>A0AAD6MW80</accession>
<dbReference type="Proteomes" id="UP001215712">
    <property type="component" value="Unassembled WGS sequence"/>
</dbReference>
<proteinExistence type="predicted"/>
<feature type="signal peptide" evidence="1">
    <location>
        <begin position="1"/>
        <end position="21"/>
    </location>
</feature>
<keyword evidence="3" id="KW-1185">Reference proteome</keyword>